<sequence>MSRRRSNYCYSISLLSTSMCGSLEGPCTTDQPPRYISALIHPPVHTLHDRKDRALPFPRSI</sequence>
<gene>
    <name evidence="1" type="ORF">CC86DRAFT_170669</name>
</gene>
<accession>A0A6A6ZCZ9</accession>
<dbReference type="EMBL" id="MU006258">
    <property type="protein sequence ID" value="KAF2818184.1"/>
    <property type="molecule type" value="Genomic_DNA"/>
</dbReference>
<evidence type="ECO:0000313" key="2">
    <source>
        <dbReference type="Proteomes" id="UP000799424"/>
    </source>
</evidence>
<dbReference type="AlphaFoldDB" id="A0A6A6ZCZ9"/>
<keyword evidence="2" id="KW-1185">Reference proteome</keyword>
<dbReference type="Proteomes" id="UP000799424">
    <property type="component" value="Unassembled WGS sequence"/>
</dbReference>
<evidence type="ECO:0000313" key="1">
    <source>
        <dbReference type="EMBL" id="KAF2818184.1"/>
    </source>
</evidence>
<organism evidence="1 2">
    <name type="scientific">Ophiobolus disseminans</name>
    <dbReference type="NCBI Taxonomy" id="1469910"/>
    <lineage>
        <taxon>Eukaryota</taxon>
        <taxon>Fungi</taxon>
        <taxon>Dikarya</taxon>
        <taxon>Ascomycota</taxon>
        <taxon>Pezizomycotina</taxon>
        <taxon>Dothideomycetes</taxon>
        <taxon>Pleosporomycetidae</taxon>
        <taxon>Pleosporales</taxon>
        <taxon>Pleosporineae</taxon>
        <taxon>Phaeosphaeriaceae</taxon>
        <taxon>Ophiobolus</taxon>
    </lineage>
</organism>
<name>A0A6A6ZCZ9_9PLEO</name>
<reference evidence="1" key="1">
    <citation type="journal article" date="2020" name="Stud. Mycol.">
        <title>101 Dothideomycetes genomes: a test case for predicting lifestyles and emergence of pathogens.</title>
        <authorList>
            <person name="Haridas S."/>
            <person name="Albert R."/>
            <person name="Binder M."/>
            <person name="Bloem J."/>
            <person name="Labutti K."/>
            <person name="Salamov A."/>
            <person name="Andreopoulos B."/>
            <person name="Baker S."/>
            <person name="Barry K."/>
            <person name="Bills G."/>
            <person name="Bluhm B."/>
            <person name="Cannon C."/>
            <person name="Castanera R."/>
            <person name="Culley D."/>
            <person name="Daum C."/>
            <person name="Ezra D."/>
            <person name="Gonzalez J."/>
            <person name="Henrissat B."/>
            <person name="Kuo A."/>
            <person name="Liang C."/>
            <person name="Lipzen A."/>
            <person name="Lutzoni F."/>
            <person name="Magnuson J."/>
            <person name="Mondo S."/>
            <person name="Nolan M."/>
            <person name="Ohm R."/>
            <person name="Pangilinan J."/>
            <person name="Park H.-J."/>
            <person name="Ramirez L."/>
            <person name="Alfaro M."/>
            <person name="Sun H."/>
            <person name="Tritt A."/>
            <person name="Yoshinaga Y."/>
            <person name="Zwiers L.-H."/>
            <person name="Turgeon B."/>
            <person name="Goodwin S."/>
            <person name="Spatafora J."/>
            <person name="Crous P."/>
            <person name="Grigoriev I."/>
        </authorList>
    </citation>
    <scope>NUCLEOTIDE SEQUENCE</scope>
    <source>
        <strain evidence="1">CBS 113818</strain>
    </source>
</reference>
<proteinExistence type="predicted"/>
<protein>
    <submittedName>
        <fullName evidence="1">Uncharacterized protein</fullName>
    </submittedName>
</protein>